<dbReference type="EMBL" id="CP021694">
    <property type="protein sequence ID" value="ARX34340.1"/>
    <property type="molecule type" value="Genomic_DNA"/>
</dbReference>
<evidence type="ECO:0000256" key="1">
    <source>
        <dbReference type="SAM" id="Coils"/>
    </source>
</evidence>
<keyword evidence="2" id="KW-0812">Transmembrane</keyword>
<keyword evidence="2" id="KW-1133">Transmembrane helix</keyword>
<sequence>MSLLPVFSQVLTLDAEVSDNALNNIRKSTNEILEEMKKIEQGASAGINRFFAFVQEIAASFNELSLEPEINLSVDNQEIIQSSETVENSIQKIVKTALSSTQEFDTFLQNILTGLTSLSLDEPINIEINSGETQEKIHSITSSIDALKDAMSVLNYTRNLLSNDVDSDASHLANLNAEYQAMEDQLASLNNELTLLTEAEKKNKENKLVIDEVIKNLGADYDQFISTMQTQGIKAAIEEAQAQRRLSSSVDETGKSYQQTVDKMKDFILNAIGATDIMGTLQKVFSASLERSQEIESLDKLSKKMGVAVIDIDAFSGAMAAIGGTKEAAQADLAAMATAFDDTQDPIEQLLQVADNVKNMSFDDAQKELEKLGVVDDKTIELMMKGRQELERTMGVQKQFSGINDDSIESAIQLNATIHKFSQLAAQFKNNFLDMIIPTLAKGMEWFDKLVDFCVKNKDIVISFFSAIGAAVAIYYLPVMISAAASTLAMALPIIAIATVIGLLGVAFKLVYDDIMNFINGNDSMIGRILEKYPVLKSVIMTIWQAWQSFFEYLKEAVTVVADFVIAAWDLISNSFNQFIQTLEIGINNLIAWGQSIIDIFIFVSDSVVSLFEWMWSCVEKILDFVDEKINLIQDIWQSAKSFFGMDDEEKEIRVVQKVERRLTNEGELDYILPQSQTATRYYSPMQEVKSLNNGLAISSNNSLNPMTSQMISNQSSIKNESNVQIGEIKIETQATNGAEVVKEIKKSYTEQEAKNISQNHSSGWRV</sequence>
<dbReference type="AlphaFoldDB" id="A0AAJ4CMP7"/>
<feature type="transmembrane region" description="Helical" evidence="2">
    <location>
        <begin position="489"/>
        <end position="512"/>
    </location>
</feature>
<feature type="coiled-coil region" evidence="1">
    <location>
        <begin position="172"/>
        <end position="206"/>
    </location>
</feature>
<dbReference type="Proteomes" id="UP000195540">
    <property type="component" value="Chromosome"/>
</dbReference>
<proteinExistence type="predicted"/>
<evidence type="ECO:0000313" key="4">
    <source>
        <dbReference type="Proteomes" id="UP000195540"/>
    </source>
</evidence>
<accession>A0AAJ4CMP7</accession>
<gene>
    <name evidence="3" type="ORF">AM402_09350</name>
</gene>
<organism evidence="3 4">
    <name type="scientific">Proteus mirabilis</name>
    <dbReference type="NCBI Taxonomy" id="584"/>
    <lineage>
        <taxon>Bacteria</taxon>
        <taxon>Pseudomonadati</taxon>
        <taxon>Pseudomonadota</taxon>
        <taxon>Gammaproteobacteria</taxon>
        <taxon>Enterobacterales</taxon>
        <taxon>Morganellaceae</taxon>
        <taxon>Proteus</taxon>
    </lineage>
</organism>
<evidence type="ECO:0008006" key="5">
    <source>
        <dbReference type="Google" id="ProtNLM"/>
    </source>
</evidence>
<protein>
    <recommendedName>
        <fullName evidence="5">Phage protein</fullName>
    </recommendedName>
</protein>
<feature type="transmembrane region" description="Helical" evidence="2">
    <location>
        <begin position="460"/>
        <end position="477"/>
    </location>
</feature>
<name>A0AAJ4CMP7_PROMI</name>
<dbReference type="RefSeq" id="WP_036971125.1">
    <property type="nucleotide sequence ID" value="NZ_BGKS01000022.1"/>
</dbReference>
<keyword evidence="2" id="KW-0472">Membrane</keyword>
<evidence type="ECO:0000313" key="3">
    <source>
        <dbReference type="EMBL" id="ARX34340.1"/>
    </source>
</evidence>
<reference evidence="3 4" key="1">
    <citation type="submission" date="2017-05" db="EMBL/GenBank/DDBJ databases">
        <title>Whole genome sequencing of Proteus mirabilis AR_0155.</title>
        <authorList>
            <person name="Conlan S."/>
            <person name="Thomas P.J."/>
            <person name="Mullikin J."/>
            <person name="Frank K.M."/>
            <person name="Segre J.A."/>
        </authorList>
    </citation>
    <scope>NUCLEOTIDE SEQUENCE [LARGE SCALE GENOMIC DNA]</scope>
    <source>
        <strain evidence="3 4">AR_0155</strain>
    </source>
</reference>
<evidence type="ECO:0000256" key="2">
    <source>
        <dbReference type="SAM" id="Phobius"/>
    </source>
</evidence>
<keyword evidence="1" id="KW-0175">Coiled coil</keyword>